<organism evidence="4 5">
    <name type="scientific">Escherichia coli</name>
    <dbReference type="NCBI Taxonomy" id="562"/>
    <lineage>
        <taxon>Bacteria</taxon>
        <taxon>Pseudomonadati</taxon>
        <taxon>Pseudomonadota</taxon>
        <taxon>Gammaproteobacteria</taxon>
        <taxon>Enterobacterales</taxon>
        <taxon>Enterobacteriaceae</taxon>
        <taxon>Escherichia</taxon>
    </lineage>
</organism>
<evidence type="ECO:0000313" key="4">
    <source>
        <dbReference type="EMBL" id="NEN72840.1"/>
    </source>
</evidence>
<evidence type="ECO:0000313" key="5">
    <source>
        <dbReference type="Proteomes" id="UP000471360"/>
    </source>
</evidence>
<keyword evidence="3" id="KW-0067">ATP-binding</keyword>
<proteinExistence type="inferred from homology"/>
<evidence type="ECO:0000256" key="1">
    <source>
        <dbReference type="ARBA" id="ARBA00006611"/>
    </source>
</evidence>
<dbReference type="GO" id="GO:0005886">
    <property type="term" value="C:plasma membrane"/>
    <property type="evidence" value="ECO:0007669"/>
    <property type="project" value="TreeGrafter"/>
</dbReference>
<dbReference type="AlphaFoldDB" id="A0A3S3Y3D4"/>
<dbReference type="EMBL" id="JAAGYP010000045">
    <property type="protein sequence ID" value="NEN72840.1"/>
    <property type="molecule type" value="Genomic_DNA"/>
</dbReference>
<evidence type="ECO:0000256" key="2">
    <source>
        <dbReference type="ARBA" id="ARBA00022741"/>
    </source>
</evidence>
<dbReference type="InterPro" id="IPR027417">
    <property type="entry name" value="P-loop_NTPase"/>
</dbReference>
<dbReference type="GO" id="GO:0016887">
    <property type="term" value="F:ATP hydrolysis activity"/>
    <property type="evidence" value="ECO:0007669"/>
    <property type="project" value="TreeGrafter"/>
</dbReference>
<comment type="similarity">
    <text evidence="1">Belongs to the GSP E family.</text>
</comment>
<gene>
    <name evidence="4" type="primary">cpaF</name>
    <name evidence="4" type="ORF">G3W53_22550</name>
</gene>
<dbReference type="RefSeq" id="WP_001575754.1">
    <property type="nucleotide sequence ID" value="NZ_CABVVJ010000041.1"/>
</dbReference>
<dbReference type="InterPro" id="IPR003593">
    <property type="entry name" value="AAA+_ATPase"/>
</dbReference>
<name>A0A3S3Y3D4_ECOLX</name>
<dbReference type="PANTHER" id="PTHR30258:SF2">
    <property type="entry name" value="COMG OPERON PROTEIN 1"/>
    <property type="match status" value="1"/>
</dbReference>
<reference evidence="4 5" key="1">
    <citation type="submission" date="2020-02" db="EMBL/GenBank/DDBJ databases">
        <authorList>
            <person name="Subbiah M."/>
            <person name="Call D."/>
        </authorList>
    </citation>
    <scope>NUCLEOTIDE SEQUENCE [LARGE SCALE GENOMIC DNA]</scope>
    <source>
        <strain evidence="4 5">8375wB1</strain>
    </source>
</reference>
<dbReference type="SUPFAM" id="SSF52540">
    <property type="entry name" value="P-loop containing nucleoside triphosphate hydrolases"/>
    <property type="match status" value="1"/>
</dbReference>
<dbReference type="SMART" id="SM00382">
    <property type="entry name" value="AAA"/>
    <property type="match status" value="1"/>
</dbReference>
<accession>A0A3S3Y3D4</accession>
<dbReference type="Gene3D" id="3.40.50.300">
    <property type="entry name" value="P-loop containing nucleotide triphosphate hydrolases"/>
    <property type="match status" value="1"/>
</dbReference>
<comment type="caution">
    <text evidence="4">The sequence shown here is derived from an EMBL/GenBank/DDBJ whole genome shotgun (WGS) entry which is preliminary data.</text>
</comment>
<dbReference type="GO" id="GO:0005524">
    <property type="term" value="F:ATP binding"/>
    <property type="evidence" value="ECO:0007669"/>
    <property type="project" value="UniProtKB-KW"/>
</dbReference>
<dbReference type="InterPro" id="IPR001482">
    <property type="entry name" value="T2SS/T4SS_dom"/>
</dbReference>
<dbReference type="Pfam" id="PF00437">
    <property type="entry name" value="T2SSE"/>
    <property type="match status" value="1"/>
</dbReference>
<dbReference type="PANTHER" id="PTHR30258">
    <property type="entry name" value="TYPE II SECRETION SYSTEM PROTEIN GSPE-RELATED"/>
    <property type="match status" value="1"/>
</dbReference>
<dbReference type="Proteomes" id="UP000471360">
    <property type="component" value="Unassembled WGS sequence"/>
</dbReference>
<evidence type="ECO:0000256" key="3">
    <source>
        <dbReference type="ARBA" id="ARBA00022840"/>
    </source>
</evidence>
<keyword evidence="2" id="KW-0547">Nucleotide-binding</keyword>
<protein>
    <submittedName>
        <fullName evidence="4">Flp pilus assembly complex ATPase component</fullName>
    </submittedName>
</protein>
<sequence length="321" mass="35341">MSLKSIYFADLLISNKGYHFRYLKGASNPITVVDEIYHAEIKKIVAELNIRIDNGEHEFFYSYQNIPFRASIVETVDGVGYFLRRLKLPIPELDCLGFSPAMLNTLKCLGNKRGMILIAGATGSGKSTTIYSLLKEYVSTFGDIVIAIEDPPEIPVQGCYGDNSQGIWYQIDARQAGGYENAMISAMRYNPKYIFLGEIRSAKTAKEAIRAAVNGHLVVSTIHGNTVQGAIYALQQIAASEGDIELVRSILGDGLLCVIHQELAFTSKGERILKANMLYVGGIPAIVSKIRSGKLELLSNEIESQKILLSRGINLASEQNR</sequence>